<evidence type="ECO:0000313" key="1">
    <source>
        <dbReference type="EMBL" id="AFY98531.1"/>
    </source>
</evidence>
<reference evidence="1 2" key="1">
    <citation type="journal article" date="2014" name="Int. J. Food Microbiol.">
        <title>Sequence and comparative analysis of Leuconostoc dairy bacteriophages.</title>
        <authorList>
            <person name="Kot W."/>
            <person name="Hansen L.H."/>
            <person name="Neve H."/>
            <person name="Hammer K."/>
            <person name="Jacobsen S."/>
            <person name="Pedersen P.D."/>
            <person name="Sorensen S.J."/>
            <person name="Heller K.J."/>
            <person name="Vogensen F.K."/>
        </authorList>
    </citation>
    <scope>NUCLEOTIDE SEQUENCE [LARGE SCALE GENOMIC DNA]</scope>
</reference>
<sequence length="69" mass="8166">MVTVMKYTNYIIWSDVEGKYITADYATGDYSDGFTKKISRAIIFDNEKQSKEWWDSKLLCEPLFKIKEI</sequence>
<name>A0A059PAR9_9CAUD</name>
<organism evidence="1 2">
    <name type="scientific">Leuconostoc phage phiLNTR3</name>
    <dbReference type="NCBI Taxonomy" id="1262521"/>
    <lineage>
        <taxon>Viruses</taxon>
        <taxon>Duplodnaviria</taxon>
        <taxon>Heunggongvirae</taxon>
        <taxon>Uroviricota</taxon>
        <taxon>Caudoviricetes</taxon>
        <taxon>Mccleskeyvirinae</taxon>
        <taxon>Unaquatrovirus</taxon>
        <taxon>Leuconostoc virus LNTR3</taxon>
    </lineage>
</organism>
<dbReference type="Proteomes" id="UP000202777">
    <property type="component" value="Segment"/>
</dbReference>
<dbReference type="KEGG" id="vg:19736343"/>
<gene>
    <name evidence="1" type="ORF">phiLNTR3_038</name>
</gene>
<evidence type="ECO:0000313" key="2">
    <source>
        <dbReference type="Proteomes" id="UP000202777"/>
    </source>
</evidence>
<dbReference type="GeneID" id="19736343"/>
<accession>A0A059PAR9</accession>
<dbReference type="EMBL" id="KC013029">
    <property type="protein sequence ID" value="AFY98531.1"/>
    <property type="molecule type" value="Genomic_DNA"/>
</dbReference>
<dbReference type="RefSeq" id="YP_009044245.1">
    <property type="nucleotide sequence ID" value="NC_024378.1"/>
</dbReference>
<proteinExistence type="predicted"/>
<protein>
    <submittedName>
        <fullName evidence="1">Uncharacterized protein</fullName>
    </submittedName>
</protein>